<dbReference type="InterPro" id="IPR003959">
    <property type="entry name" value="ATPase_AAA_core"/>
</dbReference>
<feature type="domain" description="ATPase AAA-type core" evidence="1">
    <location>
        <begin position="37"/>
        <end position="124"/>
    </location>
</feature>
<dbReference type="SUPFAM" id="SSF52540">
    <property type="entry name" value="P-loop containing nucleoside triphosphate hydrolases"/>
    <property type="match status" value="1"/>
</dbReference>
<dbReference type="GO" id="GO:0016887">
    <property type="term" value="F:ATP hydrolysis activity"/>
    <property type="evidence" value="ECO:0007669"/>
    <property type="project" value="InterPro"/>
</dbReference>
<gene>
    <name evidence="2" type="ORF">SAMN05216167_1832</name>
</gene>
<dbReference type="Gene3D" id="3.40.50.300">
    <property type="entry name" value="P-loop containing nucleotide triphosphate hydrolases"/>
    <property type="match status" value="1"/>
</dbReference>
<accession>A0A1I2IKM0</accession>
<keyword evidence="3" id="KW-1185">Reference proteome</keyword>
<evidence type="ECO:0000313" key="2">
    <source>
        <dbReference type="EMBL" id="SFF41587.1"/>
    </source>
</evidence>
<dbReference type="EMBL" id="FOLQ01000083">
    <property type="protein sequence ID" value="SFF41587.1"/>
    <property type="molecule type" value="Genomic_DNA"/>
</dbReference>
<protein>
    <submittedName>
        <fullName evidence="2">AAA domain-containing protein, putative AbiEii toxin, Type IV TA system</fullName>
    </submittedName>
</protein>
<dbReference type="RefSeq" id="WP_177236829.1">
    <property type="nucleotide sequence ID" value="NZ_FOLQ01000083.1"/>
</dbReference>
<dbReference type="GO" id="GO:0005524">
    <property type="term" value="F:ATP binding"/>
    <property type="evidence" value="ECO:0007669"/>
    <property type="project" value="InterPro"/>
</dbReference>
<dbReference type="PANTHER" id="PTHR43581:SF2">
    <property type="entry name" value="EXCINUCLEASE ATPASE SUBUNIT"/>
    <property type="match status" value="1"/>
</dbReference>
<dbReference type="AlphaFoldDB" id="A0A1I2IKM0"/>
<organism evidence="2 3">
    <name type="scientific">Spirosoma endophyticum</name>
    <dbReference type="NCBI Taxonomy" id="662367"/>
    <lineage>
        <taxon>Bacteria</taxon>
        <taxon>Pseudomonadati</taxon>
        <taxon>Bacteroidota</taxon>
        <taxon>Cytophagia</taxon>
        <taxon>Cytophagales</taxon>
        <taxon>Cytophagaceae</taxon>
        <taxon>Spirosoma</taxon>
    </lineage>
</organism>
<sequence length="221" mass="25334">MDEWLSGLKSEQFNKRVAPALFDLLALKTGDKLEVKHGKLLIKQFDDDFVIDEVSDGFKSIIALASDIMQALSADKSSYHSTQGIVLIDELGNHLHPRWRMQIVDSLRRAFPNLQFIVTTHEPLCLRGLAHGEVNVLVRDQQQEIRVLDSKVLPYHNALRVDQLLTSDLFGLLDTIDPKIEKTYKEYYALLSKNDRTIAEEDKVNELKIQLVSLPRYMSQF</sequence>
<dbReference type="InterPro" id="IPR051396">
    <property type="entry name" value="Bact_Antivir_Def_Nuclease"/>
</dbReference>
<reference evidence="2 3" key="1">
    <citation type="submission" date="2016-10" db="EMBL/GenBank/DDBJ databases">
        <authorList>
            <person name="de Groot N.N."/>
        </authorList>
    </citation>
    <scope>NUCLEOTIDE SEQUENCE [LARGE SCALE GENOMIC DNA]</scope>
    <source>
        <strain evidence="2 3">DSM 26130</strain>
    </source>
</reference>
<dbReference type="Pfam" id="PF13304">
    <property type="entry name" value="AAA_21"/>
    <property type="match status" value="1"/>
</dbReference>
<evidence type="ECO:0000259" key="1">
    <source>
        <dbReference type="Pfam" id="PF13304"/>
    </source>
</evidence>
<name>A0A1I2IKM0_9BACT</name>
<dbReference type="PANTHER" id="PTHR43581">
    <property type="entry name" value="ATP/GTP PHOSPHATASE"/>
    <property type="match status" value="1"/>
</dbReference>
<dbReference type="STRING" id="662367.SAMN05216167_1832"/>
<dbReference type="InterPro" id="IPR027417">
    <property type="entry name" value="P-loop_NTPase"/>
</dbReference>
<proteinExistence type="predicted"/>
<dbReference type="Proteomes" id="UP000198598">
    <property type="component" value="Unassembled WGS sequence"/>
</dbReference>
<evidence type="ECO:0000313" key="3">
    <source>
        <dbReference type="Proteomes" id="UP000198598"/>
    </source>
</evidence>